<evidence type="ECO:0000313" key="1">
    <source>
        <dbReference type="EMBL" id="TDN49203.1"/>
    </source>
</evidence>
<keyword evidence="2" id="KW-1185">Reference proteome</keyword>
<proteinExistence type="predicted"/>
<comment type="caution">
    <text evidence="1">The sequence shown here is derived from an EMBL/GenBank/DDBJ whole genome shotgun (WGS) entry which is preliminary data.</text>
</comment>
<evidence type="ECO:0000313" key="2">
    <source>
        <dbReference type="Proteomes" id="UP000295129"/>
    </source>
</evidence>
<protein>
    <submittedName>
        <fullName evidence="1">Uncharacterized protein</fullName>
    </submittedName>
</protein>
<dbReference type="Proteomes" id="UP000295129">
    <property type="component" value="Unassembled WGS sequence"/>
</dbReference>
<name>A0A4R6DVL6_9RHOO</name>
<dbReference type="EMBL" id="SNVV01000012">
    <property type="protein sequence ID" value="TDN49203.1"/>
    <property type="molecule type" value="Genomic_DNA"/>
</dbReference>
<accession>A0A4R6DVL6</accession>
<dbReference type="RefSeq" id="WP_133592662.1">
    <property type="nucleotide sequence ID" value="NZ_SNVV01000012.1"/>
</dbReference>
<sequence length="128" mass="14412">MLLTQYGPGDPATWSYANRAGNPNVAEDARAEDDRIEAIACSKFRRLAAEDWDSEKEAVIDEAEADDDLFFLARLAAAAVTGPLAVHLILSPICRDRLEARCMAEARIQFEQECKESEEDYYRRRVEG</sequence>
<dbReference type="AlphaFoldDB" id="A0A4R6DVL6"/>
<organism evidence="1 2">
    <name type="scientific">Azoarcus indigens</name>
    <dbReference type="NCBI Taxonomy" id="29545"/>
    <lineage>
        <taxon>Bacteria</taxon>
        <taxon>Pseudomonadati</taxon>
        <taxon>Pseudomonadota</taxon>
        <taxon>Betaproteobacteria</taxon>
        <taxon>Rhodocyclales</taxon>
        <taxon>Zoogloeaceae</taxon>
        <taxon>Azoarcus</taxon>
    </lineage>
</organism>
<gene>
    <name evidence="1" type="ORF">C7389_11254</name>
</gene>
<reference evidence="1 2" key="1">
    <citation type="submission" date="2019-03" db="EMBL/GenBank/DDBJ databases">
        <title>Genomic Encyclopedia of Type Strains, Phase IV (KMG-IV): sequencing the most valuable type-strain genomes for metagenomic binning, comparative biology and taxonomic classification.</title>
        <authorList>
            <person name="Goeker M."/>
        </authorList>
    </citation>
    <scope>NUCLEOTIDE SEQUENCE [LARGE SCALE GENOMIC DNA]</scope>
    <source>
        <strain evidence="1 2">DSM 12121</strain>
    </source>
</reference>